<protein>
    <recommendedName>
        <fullName evidence="3">MerR family transcriptional regulator</fullName>
    </recommendedName>
</protein>
<proteinExistence type="predicted"/>
<evidence type="ECO:0000313" key="2">
    <source>
        <dbReference type="Proteomes" id="UP000289708"/>
    </source>
</evidence>
<accession>A0A4Q0MAR5</accession>
<reference evidence="1 2" key="1">
    <citation type="submission" date="2018-12" db="EMBL/GenBank/DDBJ databases">
        <title>bacterium Hansschlegelia zhihuaiae S113.</title>
        <authorList>
            <person name="He J."/>
        </authorList>
    </citation>
    <scope>NUCLEOTIDE SEQUENCE [LARGE SCALE GENOMIC DNA]</scope>
    <source>
        <strain evidence="1 2">S 113</strain>
    </source>
</reference>
<gene>
    <name evidence="1" type="ORF">EK403_18155</name>
</gene>
<evidence type="ECO:0000313" key="1">
    <source>
        <dbReference type="EMBL" id="RXF69899.1"/>
    </source>
</evidence>
<dbReference type="RefSeq" id="WP_128778874.1">
    <property type="nucleotide sequence ID" value="NZ_RYFI01000020.1"/>
</dbReference>
<sequence>MSSYTVGETAALLAAQTGQPADMIARQLRSWIQQGLVMPAEREARGTTGQIAAALFDQRAVAALRIMMALSAMSRGALVGSWQAMHSAADARLELPAIDSTFPPRGIDAVIRSIRENDGCHWSFVTIQKLNAKTGERFHLGGFIRDDQKDYPESDPRSNSAMWREEGLVHEGKHIIDASALLAPILAD</sequence>
<name>A0A4Q0MAR5_9HYPH</name>
<dbReference type="EMBL" id="RYFI01000020">
    <property type="protein sequence ID" value="RXF69899.1"/>
    <property type="molecule type" value="Genomic_DNA"/>
</dbReference>
<organism evidence="1 2">
    <name type="scientific">Hansschlegelia zhihuaiae</name>
    <dbReference type="NCBI Taxonomy" id="405005"/>
    <lineage>
        <taxon>Bacteria</taxon>
        <taxon>Pseudomonadati</taxon>
        <taxon>Pseudomonadota</taxon>
        <taxon>Alphaproteobacteria</taxon>
        <taxon>Hyphomicrobiales</taxon>
        <taxon>Methylopilaceae</taxon>
        <taxon>Hansschlegelia</taxon>
    </lineage>
</organism>
<comment type="caution">
    <text evidence="1">The sequence shown here is derived from an EMBL/GenBank/DDBJ whole genome shotgun (WGS) entry which is preliminary data.</text>
</comment>
<evidence type="ECO:0008006" key="3">
    <source>
        <dbReference type="Google" id="ProtNLM"/>
    </source>
</evidence>
<keyword evidence="2" id="KW-1185">Reference proteome</keyword>
<dbReference type="AlphaFoldDB" id="A0A4Q0MAR5"/>
<dbReference type="Proteomes" id="UP000289708">
    <property type="component" value="Unassembled WGS sequence"/>
</dbReference>